<feature type="region of interest" description="Disordered" evidence="4">
    <location>
        <begin position="24"/>
        <end position="146"/>
    </location>
</feature>
<dbReference type="GO" id="GO:0003714">
    <property type="term" value="F:transcription corepressor activity"/>
    <property type="evidence" value="ECO:0007669"/>
    <property type="project" value="TreeGrafter"/>
</dbReference>
<dbReference type="Ensembl" id="ENSSORT00005025346.1">
    <property type="protein sequence ID" value="ENSSORP00005024623.1"/>
    <property type="gene ID" value="ENSSORG00005010623.1"/>
</dbReference>
<dbReference type="FunCoup" id="A0A673A7H2">
    <property type="interactions" value="1848"/>
</dbReference>
<dbReference type="GO" id="GO:0005654">
    <property type="term" value="C:nucleoplasm"/>
    <property type="evidence" value="ECO:0007669"/>
    <property type="project" value="TreeGrafter"/>
</dbReference>
<evidence type="ECO:0000313" key="6">
    <source>
        <dbReference type="Proteomes" id="UP000472271"/>
    </source>
</evidence>
<feature type="compositionally biased region" description="Acidic residues" evidence="4">
    <location>
        <begin position="118"/>
        <end position="131"/>
    </location>
</feature>
<evidence type="ECO:0000256" key="2">
    <source>
        <dbReference type="ARBA" id="ARBA00005907"/>
    </source>
</evidence>
<dbReference type="PANTHER" id="PTHR12687:SF4">
    <property type="entry name" value="NUCLEOLAR COMPLEX PROTEIN 2 HOMOLOG"/>
    <property type="match status" value="1"/>
</dbReference>
<dbReference type="PANTHER" id="PTHR12687">
    <property type="entry name" value="NUCLEOLAR COMPLEX 2 AND RAD4-RELATED"/>
    <property type="match status" value="1"/>
</dbReference>
<name>A0A673A7H2_9TELE</name>
<proteinExistence type="inferred from homology"/>
<reference evidence="5" key="3">
    <citation type="submission" date="2025-09" db="UniProtKB">
        <authorList>
            <consortium name="Ensembl"/>
        </authorList>
    </citation>
    <scope>IDENTIFICATION</scope>
</reference>
<dbReference type="GO" id="GO:0030691">
    <property type="term" value="C:Noc2p-Noc3p complex"/>
    <property type="evidence" value="ECO:0007669"/>
    <property type="project" value="TreeGrafter"/>
</dbReference>
<dbReference type="GO" id="GO:0000122">
    <property type="term" value="P:negative regulation of transcription by RNA polymerase II"/>
    <property type="evidence" value="ECO:0007669"/>
    <property type="project" value="TreeGrafter"/>
</dbReference>
<dbReference type="CTD" id="26155"/>
<feature type="compositionally biased region" description="Acidic residues" evidence="4">
    <location>
        <begin position="95"/>
        <end position="104"/>
    </location>
</feature>
<keyword evidence="6" id="KW-1185">Reference proteome</keyword>
<keyword evidence="3" id="KW-0539">Nucleus</keyword>
<accession>A0A673A7H2</accession>
<feature type="compositionally biased region" description="Basic residues" evidence="4">
    <location>
        <begin position="39"/>
        <end position="48"/>
    </location>
</feature>
<sequence length="761" mass="87377">MAGKQKRKLEDLSVDEFLLSGFDSAGEDEFEEETPQKNGPKKNNKKNIKAQTPNKDDKRKGKASEHKEQLSRLKNKDPEFYKFLQDNDQTLLNFDDTDSSEDEDEKRYHKLPSKLEEASSDDDDDDDDNDADGQKSSSKKSKKAVESIKVTDKMIEDWKAALKNAPTPRLFREVTQAFKAAVATTKGEGAGQCRYKVADSSVFNALVLFCIRDIYVALQRMLNLKPNKDQKKLVLPSSSPKWQRNQIDIKMYLSGIVQLLSCLTEATVISAVLRHTNQLIPYYLCLPKQCRHLVKQLLKQWSTGEETSRVLAFLALNKICRHKQEVYLNQILKQMYISYVQNCKFTSPNVLPMINFMQRTLTEMYSLDTQATYQHAFIYIRQLAIHLRNAMTMKKKETYQSVYNWQYIHCLYLWCRVLSTLYPSDVLQPLIYPLCQVIIGTIKLVPIARYYPLRMHCCRALTLLSSSTKTFVPVLPFLLEIFQQVDFNKKPGRMSKKPINFAVILKLNKVNLMEKAYKDGLVDQLYDLILEYFHTQANTIGFPELALPTIIQLKAFLKECKVANYCKPVRQLLEKVQENSSYITGRRQKAAFGVADATAVAVWEKQVQDEGTPLSRYYSQWKKMREKEIQLEISGKERMEDLDLPEIKRKKVQEKKEEDKKEFKDLFQSDSDSDEEESGLKVKGKKNSRGSDEDEDVEDLSDMSDDEGLEGKDSDDDDDDDEEEGDETASGAPQPLSSAALIKLAEGDEDLVEDLELSDDD</sequence>
<gene>
    <name evidence="5" type="primary">noc2l</name>
</gene>
<dbReference type="InterPro" id="IPR005343">
    <property type="entry name" value="Noc2"/>
</dbReference>
<dbReference type="InterPro" id="IPR016024">
    <property type="entry name" value="ARM-type_fold"/>
</dbReference>
<comment type="similarity">
    <text evidence="2">Belongs to the NOC2 family.</text>
</comment>
<dbReference type="Proteomes" id="UP000472271">
    <property type="component" value="Chromosome 7"/>
</dbReference>
<dbReference type="Pfam" id="PF03715">
    <property type="entry name" value="Noc2"/>
    <property type="match status" value="1"/>
</dbReference>
<reference evidence="5" key="2">
    <citation type="submission" date="2025-08" db="UniProtKB">
        <authorList>
            <consortium name="Ensembl"/>
        </authorList>
    </citation>
    <scope>IDENTIFICATION</scope>
</reference>
<feature type="compositionally biased region" description="Acidic residues" evidence="4">
    <location>
        <begin position="692"/>
        <end position="727"/>
    </location>
</feature>
<dbReference type="RefSeq" id="XP_029994927.1">
    <property type="nucleotide sequence ID" value="XM_030139067.1"/>
</dbReference>
<feature type="compositionally biased region" description="Basic and acidic residues" evidence="4">
    <location>
        <begin position="654"/>
        <end position="667"/>
    </location>
</feature>
<evidence type="ECO:0000256" key="1">
    <source>
        <dbReference type="ARBA" id="ARBA00004123"/>
    </source>
</evidence>
<comment type="subcellular location">
    <subcellularLocation>
        <location evidence="1">Nucleus</location>
    </subcellularLocation>
</comment>
<evidence type="ECO:0000256" key="4">
    <source>
        <dbReference type="SAM" id="MobiDB-lite"/>
    </source>
</evidence>
<dbReference type="GO" id="GO:0042273">
    <property type="term" value="P:ribosomal large subunit biogenesis"/>
    <property type="evidence" value="ECO:0007669"/>
    <property type="project" value="TreeGrafter"/>
</dbReference>
<evidence type="ECO:0000256" key="3">
    <source>
        <dbReference type="ARBA" id="ARBA00023242"/>
    </source>
</evidence>
<evidence type="ECO:0000313" key="5">
    <source>
        <dbReference type="Ensembl" id="ENSSORP00005024623.1"/>
    </source>
</evidence>
<dbReference type="InParanoid" id="A0A673A7H2"/>
<dbReference type="GO" id="GO:0005730">
    <property type="term" value="C:nucleolus"/>
    <property type="evidence" value="ECO:0007669"/>
    <property type="project" value="TreeGrafter"/>
</dbReference>
<dbReference type="GO" id="GO:0030690">
    <property type="term" value="C:Noc1p-Noc2p complex"/>
    <property type="evidence" value="ECO:0007669"/>
    <property type="project" value="TreeGrafter"/>
</dbReference>
<dbReference type="GeneID" id="115422637"/>
<protein>
    <submittedName>
        <fullName evidence="5">Uncharacterized protein</fullName>
    </submittedName>
</protein>
<feature type="compositionally biased region" description="Basic and acidic residues" evidence="4">
    <location>
        <begin position="54"/>
        <end position="80"/>
    </location>
</feature>
<dbReference type="GO" id="GO:0042393">
    <property type="term" value="F:histone binding"/>
    <property type="evidence" value="ECO:0007669"/>
    <property type="project" value="TreeGrafter"/>
</dbReference>
<organism evidence="5 6">
    <name type="scientific">Sphaeramia orbicularis</name>
    <name type="common">orbiculate cardinalfish</name>
    <dbReference type="NCBI Taxonomy" id="375764"/>
    <lineage>
        <taxon>Eukaryota</taxon>
        <taxon>Metazoa</taxon>
        <taxon>Chordata</taxon>
        <taxon>Craniata</taxon>
        <taxon>Vertebrata</taxon>
        <taxon>Euteleostomi</taxon>
        <taxon>Actinopterygii</taxon>
        <taxon>Neopterygii</taxon>
        <taxon>Teleostei</taxon>
        <taxon>Neoteleostei</taxon>
        <taxon>Acanthomorphata</taxon>
        <taxon>Gobiaria</taxon>
        <taxon>Kurtiformes</taxon>
        <taxon>Apogonoidei</taxon>
        <taxon>Apogonidae</taxon>
        <taxon>Apogoninae</taxon>
        <taxon>Sphaeramia</taxon>
    </lineage>
</organism>
<dbReference type="SUPFAM" id="SSF48371">
    <property type="entry name" value="ARM repeat"/>
    <property type="match status" value="1"/>
</dbReference>
<feature type="region of interest" description="Disordered" evidence="4">
    <location>
        <begin position="652"/>
        <end position="740"/>
    </location>
</feature>
<dbReference type="AlphaFoldDB" id="A0A673A7H2"/>
<reference evidence="5" key="1">
    <citation type="submission" date="2019-06" db="EMBL/GenBank/DDBJ databases">
        <authorList>
            <consortium name="Wellcome Sanger Institute Data Sharing"/>
        </authorList>
    </citation>
    <scope>NUCLEOTIDE SEQUENCE [LARGE SCALE GENOMIC DNA]</scope>
</reference>